<accession>A0A0A9AF43</accession>
<protein>
    <submittedName>
        <fullName evidence="1">Uncharacterized protein</fullName>
    </submittedName>
</protein>
<evidence type="ECO:0000313" key="1">
    <source>
        <dbReference type="EMBL" id="JAD50284.1"/>
    </source>
</evidence>
<reference evidence="1" key="1">
    <citation type="submission" date="2014-09" db="EMBL/GenBank/DDBJ databases">
        <authorList>
            <person name="Magalhaes I.L.F."/>
            <person name="Oliveira U."/>
            <person name="Santos F.R."/>
            <person name="Vidigal T.H.D.A."/>
            <person name="Brescovit A.D."/>
            <person name="Santos A.J."/>
        </authorList>
    </citation>
    <scope>NUCLEOTIDE SEQUENCE</scope>
    <source>
        <tissue evidence="1">Shoot tissue taken approximately 20 cm above the soil surface</tissue>
    </source>
</reference>
<sequence>MSSDNPVSAIFSGF</sequence>
<proteinExistence type="predicted"/>
<dbReference type="EMBL" id="GBRH01247611">
    <property type="protein sequence ID" value="JAD50284.1"/>
    <property type="molecule type" value="Transcribed_RNA"/>
</dbReference>
<organism evidence="1">
    <name type="scientific">Arundo donax</name>
    <name type="common">Giant reed</name>
    <name type="synonym">Donax arundinaceus</name>
    <dbReference type="NCBI Taxonomy" id="35708"/>
    <lineage>
        <taxon>Eukaryota</taxon>
        <taxon>Viridiplantae</taxon>
        <taxon>Streptophyta</taxon>
        <taxon>Embryophyta</taxon>
        <taxon>Tracheophyta</taxon>
        <taxon>Spermatophyta</taxon>
        <taxon>Magnoliopsida</taxon>
        <taxon>Liliopsida</taxon>
        <taxon>Poales</taxon>
        <taxon>Poaceae</taxon>
        <taxon>PACMAD clade</taxon>
        <taxon>Arundinoideae</taxon>
        <taxon>Arundineae</taxon>
        <taxon>Arundo</taxon>
    </lineage>
</organism>
<name>A0A0A9AF43_ARUDO</name>
<reference evidence="1" key="2">
    <citation type="journal article" date="2015" name="Data Brief">
        <title>Shoot transcriptome of the giant reed, Arundo donax.</title>
        <authorList>
            <person name="Barrero R.A."/>
            <person name="Guerrero F.D."/>
            <person name="Moolhuijzen P."/>
            <person name="Goolsby J.A."/>
            <person name="Tidwell J."/>
            <person name="Bellgard S.E."/>
            <person name="Bellgard M.I."/>
        </authorList>
    </citation>
    <scope>NUCLEOTIDE SEQUENCE</scope>
    <source>
        <tissue evidence="1">Shoot tissue taken approximately 20 cm above the soil surface</tissue>
    </source>
</reference>